<organism evidence="4 5">
    <name type="scientific">Deinococcus arcticus</name>
    <dbReference type="NCBI Taxonomy" id="2136176"/>
    <lineage>
        <taxon>Bacteria</taxon>
        <taxon>Thermotogati</taxon>
        <taxon>Deinococcota</taxon>
        <taxon>Deinococci</taxon>
        <taxon>Deinococcales</taxon>
        <taxon>Deinococcaceae</taxon>
        <taxon>Deinococcus</taxon>
    </lineage>
</organism>
<evidence type="ECO:0000259" key="2">
    <source>
        <dbReference type="Pfam" id="PF13280"/>
    </source>
</evidence>
<dbReference type="PANTHER" id="PTHR34580">
    <property type="match status" value="1"/>
</dbReference>
<evidence type="ECO:0000256" key="1">
    <source>
        <dbReference type="SAM" id="MobiDB-lite"/>
    </source>
</evidence>
<sequence length="348" mass="39500">MATCHAAGMDLETLGQAQRLFLLAGLLRARPMTIKQLVLHFAPDLCLDSQEWRRAERMMQRDVQTLAELGEQVVSTKTRPPRHHIKHAQQSLTATELLIFHAALRLTYHRATGEGEAHKRAMQRIIGWLPEHLREVTTRSLGDMGKRRRTPEDLNLRHAADAWTGGHPLRFLYKKPGGSGQLRPNIIEPYLIEPHPQNLDLYVIGRETTFHNAVRTFKLARMQQPEVLRGEQYRIPADFQPREFLESAWGIVGAQGGRKDTIHLRFRADARYRIEEGGYPHLKHARDPNPDGSLNATLQAPPDSSGLPREALAWIFSFGPRVEVLGPAHLRAHWLNELREAAAQGDHA</sequence>
<name>A0A2T3W424_9DEIO</name>
<feature type="region of interest" description="Disordered" evidence="1">
    <location>
        <begin position="279"/>
        <end position="304"/>
    </location>
</feature>
<dbReference type="EMBL" id="PYSV01000023">
    <property type="protein sequence ID" value="PTA66622.1"/>
    <property type="molecule type" value="Genomic_DNA"/>
</dbReference>
<dbReference type="InterPro" id="IPR026881">
    <property type="entry name" value="WYL_dom"/>
</dbReference>
<feature type="domain" description="WCX" evidence="3">
    <location>
        <begin position="261"/>
        <end position="342"/>
    </location>
</feature>
<dbReference type="Pfam" id="PF13280">
    <property type="entry name" value="WYL"/>
    <property type="match status" value="1"/>
</dbReference>
<dbReference type="Proteomes" id="UP000240317">
    <property type="component" value="Unassembled WGS sequence"/>
</dbReference>
<protein>
    <submittedName>
        <fullName evidence="4">Transcriptional regulator</fullName>
    </submittedName>
</protein>
<gene>
    <name evidence="4" type="ORF">C8263_16770</name>
</gene>
<dbReference type="AlphaFoldDB" id="A0A2T3W424"/>
<dbReference type="Pfam" id="PF25583">
    <property type="entry name" value="WCX"/>
    <property type="match status" value="1"/>
</dbReference>
<evidence type="ECO:0000259" key="3">
    <source>
        <dbReference type="Pfam" id="PF25583"/>
    </source>
</evidence>
<dbReference type="PANTHER" id="PTHR34580:SF1">
    <property type="entry name" value="PROTEIN PAFC"/>
    <property type="match status" value="1"/>
</dbReference>
<dbReference type="InterPro" id="IPR051534">
    <property type="entry name" value="CBASS_pafABC_assoc_protein"/>
</dbReference>
<proteinExistence type="predicted"/>
<accession>A0A2T3W424</accession>
<dbReference type="InterPro" id="IPR057727">
    <property type="entry name" value="WCX_dom"/>
</dbReference>
<keyword evidence="5" id="KW-1185">Reference proteome</keyword>
<reference evidence="4 5" key="1">
    <citation type="submission" date="2018-03" db="EMBL/GenBank/DDBJ databases">
        <title>Draft genome of Deinococcus sp. OD32.</title>
        <authorList>
            <person name="Wang X.-P."/>
            <person name="Du Z.-J."/>
        </authorList>
    </citation>
    <scope>NUCLEOTIDE SEQUENCE [LARGE SCALE GENOMIC DNA]</scope>
    <source>
        <strain evidence="4 5">OD32</strain>
    </source>
</reference>
<evidence type="ECO:0000313" key="5">
    <source>
        <dbReference type="Proteomes" id="UP000240317"/>
    </source>
</evidence>
<evidence type="ECO:0000313" key="4">
    <source>
        <dbReference type="EMBL" id="PTA66622.1"/>
    </source>
</evidence>
<comment type="caution">
    <text evidence="4">The sequence shown here is derived from an EMBL/GenBank/DDBJ whole genome shotgun (WGS) entry which is preliminary data.</text>
</comment>
<feature type="domain" description="WYL" evidence="2">
    <location>
        <begin position="156"/>
        <end position="227"/>
    </location>
</feature>